<protein>
    <submittedName>
        <fullName evidence="1">Uncharacterized protein</fullName>
    </submittedName>
</protein>
<keyword evidence="2" id="KW-1185">Reference proteome</keyword>
<reference evidence="1 2" key="1">
    <citation type="submission" date="2009-01" db="EMBL/GenBank/DDBJ databases">
        <authorList>
            <person name="Fulton L."/>
            <person name="Clifton S."/>
            <person name="Fulton B."/>
            <person name="Xu J."/>
            <person name="Minx P."/>
            <person name="Pepin K.H."/>
            <person name="Johnson M."/>
            <person name="Bhonagiri V."/>
            <person name="Nash W.E."/>
            <person name="Mardis E.R."/>
            <person name="Wilson R.K."/>
        </authorList>
    </citation>
    <scope>NUCLEOTIDE SEQUENCE [LARGE SCALE GENOMIC DNA]</scope>
    <source>
        <strain evidence="2">DSM 10507 / JCM 14656 / S5a33</strain>
    </source>
</reference>
<accession>C0CQ60</accession>
<gene>
    <name evidence="1" type="ORF">RUMHYD_03013</name>
</gene>
<comment type="caution">
    <text evidence="1">The sequence shown here is derived from an EMBL/GenBank/DDBJ whole genome shotgun (WGS) entry which is preliminary data.</text>
</comment>
<reference evidence="1 2" key="2">
    <citation type="submission" date="2009-02" db="EMBL/GenBank/DDBJ databases">
        <title>Draft genome sequence of Blautia hydrogenotrophica DSM 10507 (Ruminococcus hydrogenotrophicus DSM 10507).</title>
        <authorList>
            <person name="Sudarsanam P."/>
            <person name="Ley R."/>
            <person name="Guruge J."/>
            <person name="Turnbaugh P.J."/>
            <person name="Mahowald M."/>
            <person name="Liep D."/>
            <person name="Gordon J."/>
        </authorList>
    </citation>
    <scope>NUCLEOTIDE SEQUENCE [LARGE SCALE GENOMIC DNA]</scope>
    <source>
        <strain evidence="2">DSM 10507 / JCM 14656 / S5a33</strain>
    </source>
</reference>
<proteinExistence type="predicted"/>
<organism evidence="1 2">
    <name type="scientific">Blautia hydrogenotrophica (strain DSM 10507 / JCM 14656 / S5a33)</name>
    <name type="common">Ruminococcus hydrogenotrophicus</name>
    <dbReference type="NCBI Taxonomy" id="476272"/>
    <lineage>
        <taxon>Bacteria</taxon>
        <taxon>Bacillati</taxon>
        <taxon>Bacillota</taxon>
        <taxon>Clostridia</taxon>
        <taxon>Lachnospirales</taxon>
        <taxon>Lachnospiraceae</taxon>
        <taxon>Blautia</taxon>
    </lineage>
</organism>
<evidence type="ECO:0000313" key="1">
    <source>
        <dbReference type="EMBL" id="EEG48103.1"/>
    </source>
</evidence>
<dbReference type="Proteomes" id="UP000003100">
    <property type="component" value="Unassembled WGS sequence"/>
</dbReference>
<dbReference type="HOGENOM" id="CLU_3247961_0_0_9"/>
<dbReference type="EMBL" id="ACBZ01000164">
    <property type="protein sequence ID" value="EEG48103.1"/>
    <property type="molecule type" value="Genomic_DNA"/>
</dbReference>
<evidence type="ECO:0000313" key="2">
    <source>
        <dbReference type="Proteomes" id="UP000003100"/>
    </source>
</evidence>
<sequence length="42" mass="4907">MSASRKNKEGRVSGWGFFPLSDMVLRPARREIEHFLAGFFMF</sequence>
<dbReference type="AlphaFoldDB" id="C0CQ60"/>
<name>C0CQ60_BLAHS</name>